<dbReference type="InterPro" id="IPR036412">
    <property type="entry name" value="HAD-like_sf"/>
</dbReference>
<name>A0A0H3K3P5_SYNP6</name>
<dbReference type="KEGG" id="syc:syc1757_c"/>
<protein>
    <submittedName>
        <fullName evidence="1">Imidazoleglycerol-phosphate dehydratase</fullName>
    </submittedName>
</protein>
<dbReference type="eggNOG" id="COG0546">
    <property type="taxonomic scope" value="Bacteria"/>
</dbReference>
<dbReference type="InterPro" id="IPR050155">
    <property type="entry name" value="HAD-like_hydrolase_sf"/>
</dbReference>
<reference evidence="1 2" key="1">
    <citation type="journal article" date="2007" name="Photosyn. Res.">
        <title>Complete nucleotide sequence of the freshwater unicellular cyanobacterium Synechococcus elongatus PCC 6301 chromosome: gene content and organization.</title>
        <authorList>
            <person name="Sugita C."/>
            <person name="Ogata K."/>
            <person name="Shikata M."/>
            <person name="Jikuya H."/>
            <person name="Takano J."/>
            <person name="Furumichi M."/>
            <person name="Kanehisa M."/>
            <person name="Omata T."/>
            <person name="Sugiura M."/>
            <person name="Sugita M."/>
        </authorList>
    </citation>
    <scope>NUCLEOTIDE SEQUENCE [LARGE SCALE GENOMIC DNA]</scope>
    <source>
        <strain evidence="2">ATCC 27144 / PCC 6301 / SAUG 1402/1</strain>
    </source>
</reference>
<evidence type="ECO:0000313" key="2">
    <source>
        <dbReference type="Proteomes" id="UP000001175"/>
    </source>
</evidence>
<dbReference type="SUPFAM" id="SSF56784">
    <property type="entry name" value="HAD-like"/>
    <property type="match status" value="1"/>
</dbReference>
<dbReference type="InterPro" id="IPR023214">
    <property type="entry name" value="HAD_sf"/>
</dbReference>
<dbReference type="InterPro" id="IPR006438">
    <property type="entry name" value="HAD-SF_TIGR01548"/>
</dbReference>
<dbReference type="PANTHER" id="PTHR43434:SF1">
    <property type="entry name" value="PHOSPHOGLYCOLATE PHOSPHATASE"/>
    <property type="match status" value="1"/>
</dbReference>
<dbReference type="GeneID" id="72431233"/>
<dbReference type="EMBL" id="AP008231">
    <property type="protein sequence ID" value="BAD79947.1"/>
    <property type="molecule type" value="Genomic_DNA"/>
</dbReference>
<dbReference type="GO" id="GO:0008967">
    <property type="term" value="F:phosphoglycolate phosphatase activity"/>
    <property type="evidence" value="ECO:0007669"/>
    <property type="project" value="TreeGrafter"/>
</dbReference>
<dbReference type="Proteomes" id="UP000001175">
    <property type="component" value="Chromosome"/>
</dbReference>
<dbReference type="GO" id="GO:0006281">
    <property type="term" value="P:DNA repair"/>
    <property type="evidence" value="ECO:0007669"/>
    <property type="project" value="TreeGrafter"/>
</dbReference>
<organism evidence="1 2">
    <name type="scientific">Synechococcus sp. (strain ATCC 27144 / PCC 6301 / SAUG 1402/1)</name>
    <name type="common">Anacystis nidulans</name>
    <dbReference type="NCBI Taxonomy" id="269084"/>
    <lineage>
        <taxon>Bacteria</taxon>
        <taxon>Bacillati</taxon>
        <taxon>Cyanobacteriota</taxon>
        <taxon>Cyanophyceae</taxon>
        <taxon>Synechococcales</taxon>
        <taxon>Synechococcaceae</taxon>
        <taxon>Synechococcus</taxon>
    </lineage>
</organism>
<dbReference type="InterPro" id="IPR006439">
    <property type="entry name" value="HAD-SF_hydro_IA"/>
</dbReference>
<dbReference type="NCBIfam" id="TIGR01549">
    <property type="entry name" value="HAD-SF-IA-v1"/>
    <property type="match status" value="1"/>
</dbReference>
<dbReference type="NCBIfam" id="TIGR01548">
    <property type="entry name" value="HAD-SF-IA-hyp1"/>
    <property type="match status" value="1"/>
</dbReference>
<dbReference type="Pfam" id="PF00702">
    <property type="entry name" value="Hydrolase"/>
    <property type="match status" value="1"/>
</dbReference>
<evidence type="ECO:0000313" key="1">
    <source>
        <dbReference type="EMBL" id="BAD79947.1"/>
    </source>
</evidence>
<sequence length="266" mass="29446">MESSTVTQPWAIAVFDIDGVVRDVSRSYRRALADTVEHFTDGGYRPTPADIDRLKGEGSWNNDWKASEELIYRYYESQGRDRNTLALDYETIVAFFQVRYRGKQPDRPAAWDGYICDEPLLMSADYLQSLSRAGIAWGFFSGATPASARFVLEQRLGITPTVLIAMGDAPDKPNPTGLITAAQQLATNPHLPAIYAGDTVADILTVRRARYEASDRPWYAVGVLPPHLETASDRDRYAQQLTEAGADCVIEGVEALTSDHIQALLA</sequence>
<gene>
    <name evidence="1" type="primary">hisB</name>
    <name evidence="1" type="ordered locus">syc1757_c</name>
</gene>
<dbReference type="Gene3D" id="3.40.50.1000">
    <property type="entry name" value="HAD superfamily/HAD-like"/>
    <property type="match status" value="1"/>
</dbReference>
<accession>A0A0H3K3P5</accession>
<dbReference type="RefSeq" id="WP_011244067.1">
    <property type="nucleotide sequence ID" value="NC_006576.1"/>
</dbReference>
<proteinExistence type="predicted"/>
<dbReference type="PANTHER" id="PTHR43434">
    <property type="entry name" value="PHOSPHOGLYCOLATE PHOSPHATASE"/>
    <property type="match status" value="1"/>
</dbReference>
<dbReference type="AlphaFoldDB" id="A0A0H3K3P5"/>